<sequence>MIIFLLITAVLVLPVLCCAAMVSTEYDRRIDDEKQEEFLRGCFKSQ</sequence>
<proteinExistence type="predicted"/>
<organism evidence="1 2">
    <name type="scientific">Bariatricus massiliensis</name>
    <dbReference type="NCBI Taxonomy" id="1745713"/>
    <lineage>
        <taxon>Bacteria</taxon>
        <taxon>Bacillati</taxon>
        <taxon>Bacillota</taxon>
        <taxon>Clostridia</taxon>
        <taxon>Lachnospirales</taxon>
        <taxon>Lachnospiraceae</taxon>
        <taxon>Bariatricus</taxon>
    </lineage>
</organism>
<reference evidence="1 2" key="1">
    <citation type="submission" date="2021-10" db="EMBL/GenBank/DDBJ databases">
        <title>Collection of gut derived symbiotic bacterial strains cultured from healthy donors.</title>
        <authorList>
            <person name="Lin H."/>
            <person name="Littmann E."/>
            <person name="Kohout C."/>
            <person name="Pamer E.G."/>
        </authorList>
    </citation>
    <scope>NUCLEOTIDE SEQUENCE [LARGE SCALE GENOMIC DNA]</scope>
    <source>
        <strain evidence="1 2">DFI.1.165</strain>
    </source>
</reference>
<protein>
    <submittedName>
        <fullName evidence="1">Uncharacterized protein</fullName>
    </submittedName>
</protein>
<evidence type="ECO:0000313" key="2">
    <source>
        <dbReference type="Proteomes" id="UP001299546"/>
    </source>
</evidence>
<keyword evidence="2" id="KW-1185">Reference proteome</keyword>
<dbReference type="RefSeq" id="WP_154670187.1">
    <property type="nucleotide sequence ID" value="NZ_JAJCIQ010000001.1"/>
</dbReference>
<accession>A0ABS8DEL3</accession>
<name>A0ABS8DEL3_9FIRM</name>
<comment type="caution">
    <text evidence="1">The sequence shown here is derived from an EMBL/GenBank/DDBJ whole genome shotgun (WGS) entry which is preliminary data.</text>
</comment>
<dbReference type="EMBL" id="JAJCIS010000001">
    <property type="protein sequence ID" value="MCB7386244.1"/>
    <property type="molecule type" value="Genomic_DNA"/>
</dbReference>
<dbReference type="Proteomes" id="UP001299546">
    <property type="component" value="Unassembled WGS sequence"/>
</dbReference>
<gene>
    <name evidence="1" type="ORF">LIZ65_02990</name>
</gene>
<evidence type="ECO:0000313" key="1">
    <source>
        <dbReference type="EMBL" id="MCB7386244.1"/>
    </source>
</evidence>